<evidence type="ECO:0000313" key="2">
    <source>
        <dbReference type="EMBL" id="KAK6763455.1"/>
    </source>
</evidence>
<reference evidence="2 3" key="1">
    <citation type="submission" date="2023-08" db="EMBL/GenBank/DDBJ databases">
        <title>A Necator americanus chromosomal reference genome.</title>
        <authorList>
            <person name="Ilik V."/>
            <person name="Petrzelkova K.J."/>
            <person name="Pardy F."/>
            <person name="Fuh T."/>
            <person name="Niatou-Singa F.S."/>
            <person name="Gouil Q."/>
            <person name="Baker L."/>
            <person name="Ritchie M.E."/>
            <person name="Jex A.R."/>
            <person name="Gazzola D."/>
            <person name="Li H."/>
            <person name="Toshio Fujiwara R."/>
            <person name="Zhan B."/>
            <person name="Aroian R.V."/>
            <person name="Pafco B."/>
            <person name="Schwarz E.M."/>
        </authorList>
    </citation>
    <scope>NUCLEOTIDE SEQUENCE [LARGE SCALE GENOMIC DNA]</scope>
    <source>
        <strain evidence="2 3">Aroian</strain>
        <tissue evidence="2">Whole animal</tissue>
    </source>
</reference>
<feature type="domain" description="Reverse transcriptase" evidence="1">
    <location>
        <begin position="1"/>
        <end position="198"/>
    </location>
</feature>
<dbReference type="PANTHER" id="PTHR47027">
    <property type="entry name" value="REVERSE TRANSCRIPTASE DOMAIN-CONTAINING PROTEIN"/>
    <property type="match status" value="1"/>
</dbReference>
<organism evidence="2 3">
    <name type="scientific">Necator americanus</name>
    <name type="common">Human hookworm</name>
    <dbReference type="NCBI Taxonomy" id="51031"/>
    <lineage>
        <taxon>Eukaryota</taxon>
        <taxon>Metazoa</taxon>
        <taxon>Ecdysozoa</taxon>
        <taxon>Nematoda</taxon>
        <taxon>Chromadorea</taxon>
        <taxon>Rhabditida</taxon>
        <taxon>Rhabditina</taxon>
        <taxon>Rhabditomorpha</taxon>
        <taxon>Strongyloidea</taxon>
        <taxon>Ancylostomatidae</taxon>
        <taxon>Bunostominae</taxon>
        <taxon>Necator</taxon>
    </lineage>
</organism>
<comment type="caution">
    <text evidence="2">The sequence shown here is derived from an EMBL/GenBank/DDBJ whole genome shotgun (WGS) entry which is preliminary data.</text>
</comment>
<dbReference type="Proteomes" id="UP001303046">
    <property type="component" value="Unassembled WGS sequence"/>
</dbReference>
<name>A0ABR1EM33_NECAM</name>
<dbReference type="PROSITE" id="PS50878">
    <property type="entry name" value="RT_POL"/>
    <property type="match status" value="1"/>
</dbReference>
<keyword evidence="3" id="KW-1185">Reference proteome</keyword>
<protein>
    <recommendedName>
        <fullName evidence="1">Reverse transcriptase domain-containing protein</fullName>
    </recommendedName>
</protein>
<dbReference type="EMBL" id="JAVFWL010000006">
    <property type="protein sequence ID" value="KAK6763455.1"/>
    <property type="molecule type" value="Genomic_DNA"/>
</dbReference>
<dbReference type="InterPro" id="IPR000477">
    <property type="entry name" value="RT_dom"/>
</dbReference>
<dbReference type="Pfam" id="PF00078">
    <property type="entry name" value="RVT_1"/>
    <property type="match status" value="1"/>
</dbReference>
<accession>A0ABR1EM33</accession>
<dbReference type="PANTHER" id="PTHR47027:SF8">
    <property type="entry name" value="RIBONUCLEASE H"/>
    <property type="match status" value="1"/>
</dbReference>
<gene>
    <name evidence="2" type="primary">Necator_chrX.g24121</name>
    <name evidence="2" type="ORF">RB195_023956</name>
</gene>
<sequence length="207" mass="23069">MSRTLDEAQPQEQAGFRQGFSCLDHIQTASRVIGVCREYRLPLVLTFVDYEKALDSVETNAILSALVDQGVDASYVKTLANCYDRCTTRIQLFHRSLTIPIGKGVRQVDTVLPKLFTAALQWIMKSLPWGERGVPVDGRFLSNLRLADDIVLFLSSTNEAEMMLNELNEAGKRIRLRINRKKTQLMNNAYCEDGGIQLEGSGLGGGD</sequence>
<evidence type="ECO:0000259" key="1">
    <source>
        <dbReference type="PROSITE" id="PS50878"/>
    </source>
</evidence>
<evidence type="ECO:0000313" key="3">
    <source>
        <dbReference type="Proteomes" id="UP001303046"/>
    </source>
</evidence>
<proteinExistence type="predicted"/>